<sequence>MLSKRLGLAALRDTLNIFFYRNFTQRKKPNFTKDLRMALENYTELHLRPIKIQQCDFGKPFSKVSLEYTKYTIPADERRCVSHRPTCNTKNRNILLEVKFSKVFEDGFKSLKDYVYNNGRMDSGGLGHACALSSLLVFLTELHKHEQLLQNGFRRYSKVVNPETYIAALLTNHLLSCLVFGSQYRISNDYRDQPPFCPCKDITCDKHIVYGQTSLGTNLNNKGDGSYIYSCNETVYQLASHGDVWYGRPDVLLFPKQKENAYMVPLWYINTQDEENEEMEDMHSLEIKRHSKFEKYASQVLSQAIIFAFYQSNLLEKRRIEPLSTLVPSLVITPDQYYIIMYDYKRDILLSNEHQVSSLWEGNGLNLSAILDIWMVVNYKDFTPHLKSSVAEGLDGSSNFHSILKSRNIFDETKRIRMPRHPPSKTYDDEENMIVQDAYTYFE</sequence>
<dbReference type="OrthoDB" id="6045569at2759"/>
<gene>
    <name evidence="2" type="primary">LOC111109523</name>
</gene>
<dbReference type="GeneID" id="111109523"/>
<keyword evidence="1" id="KW-1185">Reference proteome</keyword>
<name>A0A8B8BDA6_CRAVI</name>
<evidence type="ECO:0000313" key="1">
    <source>
        <dbReference type="Proteomes" id="UP000694844"/>
    </source>
</evidence>
<organism evidence="1 2">
    <name type="scientific">Crassostrea virginica</name>
    <name type="common">Eastern oyster</name>
    <dbReference type="NCBI Taxonomy" id="6565"/>
    <lineage>
        <taxon>Eukaryota</taxon>
        <taxon>Metazoa</taxon>
        <taxon>Spiralia</taxon>
        <taxon>Lophotrochozoa</taxon>
        <taxon>Mollusca</taxon>
        <taxon>Bivalvia</taxon>
        <taxon>Autobranchia</taxon>
        <taxon>Pteriomorphia</taxon>
        <taxon>Ostreida</taxon>
        <taxon>Ostreoidea</taxon>
        <taxon>Ostreidae</taxon>
        <taxon>Crassostrea</taxon>
    </lineage>
</organism>
<proteinExistence type="predicted"/>
<dbReference type="KEGG" id="cvn:111109523"/>
<dbReference type="AlphaFoldDB" id="A0A8B8BDA6"/>
<evidence type="ECO:0000313" key="2">
    <source>
        <dbReference type="RefSeq" id="XP_022301385.1"/>
    </source>
</evidence>
<dbReference type="Proteomes" id="UP000694844">
    <property type="component" value="Chromosome 8"/>
</dbReference>
<reference evidence="2" key="1">
    <citation type="submission" date="2025-08" db="UniProtKB">
        <authorList>
            <consortium name="RefSeq"/>
        </authorList>
    </citation>
    <scope>IDENTIFICATION</scope>
    <source>
        <tissue evidence="2">Whole sample</tissue>
    </source>
</reference>
<dbReference type="RefSeq" id="XP_022301385.1">
    <property type="nucleotide sequence ID" value="XM_022445677.1"/>
</dbReference>
<protein>
    <submittedName>
        <fullName evidence="2">Uncharacterized protein LOC111109523 isoform X1</fullName>
    </submittedName>
</protein>
<accession>A0A8B8BDA6</accession>